<gene>
    <name evidence="3" type="primary">LOC112494248</name>
</gene>
<dbReference type="RefSeq" id="XP_024940089.1">
    <property type="nucleotide sequence ID" value="XM_025084321.1"/>
</dbReference>
<keyword evidence="1" id="KW-1133">Transmembrane helix</keyword>
<keyword evidence="1" id="KW-0472">Membrane</keyword>
<name>A0AAJ7RFR2_CEPCN</name>
<dbReference type="AlphaFoldDB" id="A0AAJ7RFR2"/>
<sequence>MYSLIQFQVIQCKATSLQDSETFAFQDLHRSRDSQKHMRILRSTSDHAGPVYWQDGGISVQTVFTTDSTSLDEGQAPMWVLENVGRAMCCNRASFLCVCRIIILLIYVTNQFINKTLWMTSFHLR</sequence>
<dbReference type="GeneID" id="112494248"/>
<keyword evidence="2" id="KW-1185">Reference proteome</keyword>
<accession>A0AAJ7RFR2</accession>
<organism evidence="2 3">
    <name type="scientific">Cephus cinctus</name>
    <name type="common">Wheat stem sawfly</name>
    <dbReference type="NCBI Taxonomy" id="211228"/>
    <lineage>
        <taxon>Eukaryota</taxon>
        <taxon>Metazoa</taxon>
        <taxon>Ecdysozoa</taxon>
        <taxon>Arthropoda</taxon>
        <taxon>Hexapoda</taxon>
        <taxon>Insecta</taxon>
        <taxon>Pterygota</taxon>
        <taxon>Neoptera</taxon>
        <taxon>Endopterygota</taxon>
        <taxon>Hymenoptera</taxon>
        <taxon>Cephoidea</taxon>
        <taxon>Cephidae</taxon>
        <taxon>Cephus</taxon>
    </lineage>
</organism>
<evidence type="ECO:0000256" key="1">
    <source>
        <dbReference type="SAM" id="Phobius"/>
    </source>
</evidence>
<reference evidence="3" key="1">
    <citation type="submission" date="2025-08" db="UniProtKB">
        <authorList>
            <consortium name="RefSeq"/>
        </authorList>
    </citation>
    <scope>IDENTIFICATION</scope>
</reference>
<protein>
    <submittedName>
        <fullName evidence="3">Uncharacterized protein LOC112494248</fullName>
    </submittedName>
</protein>
<dbReference type="Proteomes" id="UP000694920">
    <property type="component" value="Unplaced"/>
</dbReference>
<proteinExistence type="predicted"/>
<evidence type="ECO:0000313" key="3">
    <source>
        <dbReference type="RefSeq" id="XP_024940089.1"/>
    </source>
</evidence>
<feature type="transmembrane region" description="Helical" evidence="1">
    <location>
        <begin position="93"/>
        <end position="113"/>
    </location>
</feature>
<keyword evidence="1" id="KW-0812">Transmembrane</keyword>
<dbReference type="KEGG" id="ccin:112494248"/>
<evidence type="ECO:0000313" key="2">
    <source>
        <dbReference type="Proteomes" id="UP000694920"/>
    </source>
</evidence>